<evidence type="ECO:0000256" key="1">
    <source>
        <dbReference type="SAM" id="Coils"/>
    </source>
</evidence>
<evidence type="ECO:0000313" key="3">
    <source>
        <dbReference type="Proteomes" id="UP000050640"/>
    </source>
</evidence>
<protein>
    <submittedName>
        <fullName evidence="4">Uncharacterized protein</fullName>
    </submittedName>
</protein>
<feature type="compositionally biased region" description="Low complexity" evidence="2">
    <location>
        <begin position="79"/>
        <end position="101"/>
    </location>
</feature>
<organism evidence="3 4">
    <name type="scientific">Elaeophora elaphi</name>
    <dbReference type="NCBI Taxonomy" id="1147741"/>
    <lineage>
        <taxon>Eukaryota</taxon>
        <taxon>Metazoa</taxon>
        <taxon>Ecdysozoa</taxon>
        <taxon>Nematoda</taxon>
        <taxon>Chromadorea</taxon>
        <taxon>Rhabditida</taxon>
        <taxon>Spirurina</taxon>
        <taxon>Spiruromorpha</taxon>
        <taxon>Filarioidea</taxon>
        <taxon>Onchocercidae</taxon>
        <taxon>Elaeophora</taxon>
    </lineage>
</organism>
<proteinExistence type="predicted"/>
<feature type="coiled-coil region" evidence="1">
    <location>
        <begin position="19"/>
        <end position="54"/>
    </location>
</feature>
<name>A0A0R3RL08_9BILA</name>
<evidence type="ECO:0000256" key="2">
    <source>
        <dbReference type="SAM" id="MobiDB-lite"/>
    </source>
</evidence>
<dbReference type="WBParaSite" id="EEL_0000216701-mRNA-1">
    <property type="protein sequence ID" value="EEL_0000216701-mRNA-1"/>
    <property type="gene ID" value="EEL_0000216701"/>
</dbReference>
<reference evidence="4" key="1">
    <citation type="submission" date="2017-02" db="UniProtKB">
        <authorList>
            <consortium name="WormBaseParasite"/>
        </authorList>
    </citation>
    <scope>IDENTIFICATION</scope>
</reference>
<feature type="region of interest" description="Disordered" evidence="2">
    <location>
        <begin position="154"/>
        <end position="191"/>
    </location>
</feature>
<dbReference type="Proteomes" id="UP000050640">
    <property type="component" value="Unplaced"/>
</dbReference>
<accession>A0A0R3RL08</accession>
<dbReference type="AlphaFoldDB" id="A0A0R3RL08"/>
<sequence length="210" mass="24042">MAMAPEILVGKTAIAPETIKQQRRNYDKIKDQQAQWLQQQQQQQQQKQQQQQQQYLQLPQQCSSSYDYCHYYHDDLSDYQQQHAPPSKQQSASSPSITLSSPKLTFRESLRESFRDLYVPKFLSNLRKSASEISLVLGAMRSAPTSTHLLTHGIPSSPATQGIDFGDDKASKASKPIRGSTTKKRKRHNALVSWQNYSPHHLNKQLRYGN</sequence>
<keyword evidence="1" id="KW-0175">Coiled coil</keyword>
<feature type="region of interest" description="Disordered" evidence="2">
    <location>
        <begin position="79"/>
        <end position="102"/>
    </location>
</feature>
<keyword evidence="3" id="KW-1185">Reference proteome</keyword>
<evidence type="ECO:0000313" key="4">
    <source>
        <dbReference type="WBParaSite" id="EEL_0000216701-mRNA-1"/>
    </source>
</evidence>